<accession>A0A937VXV1</accession>
<organism evidence="2 3">
    <name type="scientific">Tectimicrobiota bacterium</name>
    <dbReference type="NCBI Taxonomy" id="2528274"/>
    <lineage>
        <taxon>Bacteria</taxon>
        <taxon>Pseudomonadati</taxon>
        <taxon>Nitrospinota/Tectimicrobiota group</taxon>
        <taxon>Candidatus Tectimicrobiota</taxon>
    </lineage>
</organism>
<evidence type="ECO:0000313" key="2">
    <source>
        <dbReference type="EMBL" id="MBM3222902.1"/>
    </source>
</evidence>
<dbReference type="AlphaFoldDB" id="A0A937VXV1"/>
<evidence type="ECO:0000313" key="3">
    <source>
        <dbReference type="Proteomes" id="UP000712673"/>
    </source>
</evidence>
<proteinExistence type="predicted"/>
<dbReference type="EMBL" id="VGLS01000068">
    <property type="protein sequence ID" value="MBM3222902.1"/>
    <property type="molecule type" value="Genomic_DNA"/>
</dbReference>
<feature type="region of interest" description="Disordered" evidence="1">
    <location>
        <begin position="41"/>
        <end position="61"/>
    </location>
</feature>
<comment type="caution">
    <text evidence="2">The sequence shown here is derived from an EMBL/GenBank/DDBJ whole genome shotgun (WGS) entry which is preliminary data.</text>
</comment>
<name>A0A937VXV1_UNCTE</name>
<dbReference type="InterPro" id="IPR025132">
    <property type="entry name" value="DUF4058"/>
</dbReference>
<evidence type="ECO:0000256" key="1">
    <source>
        <dbReference type="SAM" id="MobiDB-lite"/>
    </source>
</evidence>
<dbReference type="Proteomes" id="UP000712673">
    <property type="component" value="Unassembled WGS sequence"/>
</dbReference>
<protein>
    <submittedName>
        <fullName evidence="2">DUF4058 family protein</fullName>
    </submittedName>
</protein>
<reference evidence="2" key="1">
    <citation type="submission" date="2019-03" db="EMBL/GenBank/DDBJ databases">
        <title>Lake Tanganyika Metagenome-Assembled Genomes (MAGs).</title>
        <authorList>
            <person name="Tran P."/>
        </authorList>
    </citation>
    <scope>NUCLEOTIDE SEQUENCE</scope>
    <source>
        <strain evidence="2">K_DeepCast_65m_m2_066</strain>
    </source>
</reference>
<dbReference type="Pfam" id="PF13267">
    <property type="entry name" value="DUF4058"/>
    <property type="match status" value="1"/>
</dbReference>
<gene>
    <name evidence="2" type="ORF">FJZ47_03735</name>
</gene>
<sequence length="61" mass="7003">MPMPFPGMDPYLKRGGLWEDVHTRLIVAIADALEPQLPLNLPHWGEAPEHRGSRTRRWMAS</sequence>